<dbReference type="AlphaFoldDB" id="A0A1C6UHE3"/>
<proteinExistence type="predicted"/>
<protein>
    <submittedName>
        <fullName evidence="1">Uncharacterized protein</fullName>
    </submittedName>
</protein>
<gene>
    <name evidence="1" type="ORF">GA0070617_2355</name>
</gene>
<dbReference type="EMBL" id="FMIA01000002">
    <property type="protein sequence ID" value="SCL53391.1"/>
    <property type="molecule type" value="Genomic_DNA"/>
</dbReference>
<sequence length="133" mass="13672">MPEWLASVLMRPSNDRVSTGTAIGSTRSTLTGLAASVGTVGLTEAGLRPALLAVVDQHAAAIRDSLDGDRQPLTPAALAGYAEGLRDAAREAGWPPSSGPVDWAEPDWLLTRLLAVCALARSLPTAPLPPAPA</sequence>
<evidence type="ECO:0000313" key="2">
    <source>
        <dbReference type="Proteomes" id="UP000198937"/>
    </source>
</evidence>
<keyword evidence="2" id="KW-1185">Reference proteome</keyword>
<evidence type="ECO:0000313" key="1">
    <source>
        <dbReference type="EMBL" id="SCL53391.1"/>
    </source>
</evidence>
<organism evidence="1 2">
    <name type="scientific">Micromonospora yangpuensis</name>
    <dbReference type="NCBI Taxonomy" id="683228"/>
    <lineage>
        <taxon>Bacteria</taxon>
        <taxon>Bacillati</taxon>
        <taxon>Actinomycetota</taxon>
        <taxon>Actinomycetes</taxon>
        <taxon>Micromonosporales</taxon>
        <taxon>Micromonosporaceae</taxon>
        <taxon>Micromonospora</taxon>
    </lineage>
</organism>
<dbReference type="Pfam" id="PF19939">
    <property type="entry name" value="DUF6401"/>
    <property type="match status" value="1"/>
</dbReference>
<name>A0A1C6UHE3_9ACTN</name>
<dbReference type="InterPro" id="IPR045647">
    <property type="entry name" value="DUF6401"/>
</dbReference>
<dbReference type="Proteomes" id="UP000198937">
    <property type="component" value="Unassembled WGS sequence"/>
</dbReference>
<dbReference type="STRING" id="683228.GA0070617_2355"/>
<accession>A0A1C6UHE3</accession>
<reference evidence="1 2" key="1">
    <citation type="submission" date="2016-06" db="EMBL/GenBank/DDBJ databases">
        <authorList>
            <person name="Kjaerup R.B."/>
            <person name="Dalgaard T.S."/>
            <person name="Juul-Madsen H.R."/>
        </authorList>
    </citation>
    <scope>NUCLEOTIDE SEQUENCE [LARGE SCALE GENOMIC DNA]</scope>
    <source>
        <strain evidence="1 2">DSM 45577</strain>
    </source>
</reference>